<reference evidence="2 3" key="1">
    <citation type="submission" date="2020-07" db="EMBL/GenBank/DDBJ databases">
        <title>Gai3-2, isolated from salt lake.</title>
        <authorList>
            <person name="Cui H."/>
            <person name="Shi X."/>
        </authorList>
    </citation>
    <scope>NUCLEOTIDE SEQUENCE [LARGE SCALE GENOMIC DNA]</scope>
    <source>
        <strain evidence="2 3">Gai3-2</strain>
    </source>
</reference>
<gene>
    <name evidence="2" type="ORF">HUG10_00990</name>
</gene>
<protein>
    <recommendedName>
        <fullName evidence="1">DUF7511 domain-containing protein</fullName>
    </recommendedName>
</protein>
<organism evidence="2 3">
    <name type="scientific">Halorarum halophilum</name>
    <dbReference type="NCBI Taxonomy" id="2743090"/>
    <lineage>
        <taxon>Archaea</taxon>
        <taxon>Methanobacteriati</taxon>
        <taxon>Methanobacteriota</taxon>
        <taxon>Stenosarchaea group</taxon>
        <taxon>Halobacteria</taxon>
        <taxon>Halobacteriales</taxon>
        <taxon>Haloferacaceae</taxon>
        <taxon>Halorarum</taxon>
    </lineage>
</organism>
<keyword evidence="3" id="KW-1185">Reference proteome</keyword>
<dbReference type="InterPro" id="IPR055933">
    <property type="entry name" value="DUF7511"/>
</dbReference>
<dbReference type="Pfam" id="PF24351">
    <property type="entry name" value="DUF7511"/>
    <property type="match status" value="1"/>
</dbReference>
<evidence type="ECO:0000313" key="2">
    <source>
        <dbReference type="EMBL" id="QLG29384.1"/>
    </source>
</evidence>
<proteinExistence type="predicted"/>
<dbReference type="EMBL" id="CP058529">
    <property type="protein sequence ID" value="QLG29384.1"/>
    <property type="molecule type" value="Genomic_DNA"/>
</dbReference>
<evidence type="ECO:0000313" key="3">
    <source>
        <dbReference type="Proteomes" id="UP000509750"/>
    </source>
</evidence>
<evidence type="ECO:0000259" key="1">
    <source>
        <dbReference type="Pfam" id="PF24351"/>
    </source>
</evidence>
<sequence length="67" mass="7279">MAAHSDTPAAESDPRFVPPSGLELAVVRYDDSPDRCTLSPRDVDEEDVLTHWLSVDASLAVPLASMR</sequence>
<accession>A0A7D5GNI9</accession>
<feature type="domain" description="DUF7511" evidence="1">
    <location>
        <begin position="22"/>
        <end position="67"/>
    </location>
</feature>
<dbReference type="AlphaFoldDB" id="A0A7D5GNI9"/>
<dbReference type="KEGG" id="halg:HUG10_00990"/>
<dbReference type="Proteomes" id="UP000509750">
    <property type="component" value="Chromosome"/>
</dbReference>
<name>A0A7D5GNI9_9EURY</name>